<dbReference type="EMBL" id="JACGCM010001796">
    <property type="protein sequence ID" value="KAF6149356.1"/>
    <property type="molecule type" value="Genomic_DNA"/>
</dbReference>
<organism evidence="6 7">
    <name type="scientific">Kingdonia uniflora</name>
    <dbReference type="NCBI Taxonomy" id="39325"/>
    <lineage>
        <taxon>Eukaryota</taxon>
        <taxon>Viridiplantae</taxon>
        <taxon>Streptophyta</taxon>
        <taxon>Embryophyta</taxon>
        <taxon>Tracheophyta</taxon>
        <taxon>Spermatophyta</taxon>
        <taxon>Magnoliopsida</taxon>
        <taxon>Ranunculales</taxon>
        <taxon>Circaeasteraceae</taxon>
        <taxon>Kingdonia</taxon>
    </lineage>
</organism>
<dbReference type="GO" id="GO:0016891">
    <property type="term" value="F:RNA endonuclease activity producing 5'-phosphomonoesters, hydrolytic mechanism"/>
    <property type="evidence" value="ECO:0007669"/>
    <property type="project" value="TreeGrafter"/>
</dbReference>
<keyword evidence="4" id="KW-0255">Endonuclease</keyword>
<gene>
    <name evidence="6" type="ORF">GIB67_016894</name>
</gene>
<dbReference type="GO" id="GO:0003727">
    <property type="term" value="F:single-stranded RNA binding"/>
    <property type="evidence" value="ECO:0007669"/>
    <property type="project" value="TreeGrafter"/>
</dbReference>
<evidence type="ECO:0000256" key="3">
    <source>
        <dbReference type="ARBA" id="ARBA00022722"/>
    </source>
</evidence>
<dbReference type="Gene3D" id="3.30.2170.10">
    <property type="entry name" value="archaeoglobus fulgidus dsm 4304 superfamily"/>
    <property type="match status" value="1"/>
</dbReference>
<evidence type="ECO:0000313" key="6">
    <source>
        <dbReference type="EMBL" id="KAF6149356.1"/>
    </source>
</evidence>
<dbReference type="Pfam" id="PF04493">
    <property type="entry name" value="Endonuclease_5"/>
    <property type="match status" value="1"/>
</dbReference>
<dbReference type="PANTHER" id="PTHR28511">
    <property type="entry name" value="ENDONUCLEASE V"/>
    <property type="match status" value="1"/>
</dbReference>
<dbReference type="OrthoDB" id="20018at2759"/>
<comment type="caution">
    <text evidence="6">The sequence shown here is derived from an EMBL/GenBank/DDBJ whole genome shotgun (WGS) entry which is preliminary data.</text>
</comment>
<proteinExistence type="predicted"/>
<keyword evidence="3" id="KW-0540">Nuclease</keyword>
<dbReference type="GO" id="GO:0005730">
    <property type="term" value="C:nucleolus"/>
    <property type="evidence" value="ECO:0007669"/>
    <property type="project" value="TreeGrafter"/>
</dbReference>
<dbReference type="PANTHER" id="PTHR28511:SF1">
    <property type="entry name" value="ENDONUCLEASE V"/>
    <property type="match status" value="1"/>
</dbReference>
<keyword evidence="5" id="KW-0378">Hydrolase</keyword>
<dbReference type="GO" id="GO:0006281">
    <property type="term" value="P:DNA repair"/>
    <property type="evidence" value="ECO:0007669"/>
    <property type="project" value="InterPro"/>
</dbReference>
<keyword evidence="7" id="KW-1185">Reference proteome</keyword>
<evidence type="ECO:0000256" key="4">
    <source>
        <dbReference type="ARBA" id="ARBA00022759"/>
    </source>
</evidence>
<evidence type="ECO:0000256" key="2">
    <source>
        <dbReference type="ARBA" id="ARBA00022490"/>
    </source>
</evidence>
<evidence type="ECO:0000256" key="1">
    <source>
        <dbReference type="ARBA" id="ARBA00004496"/>
    </source>
</evidence>
<name>A0A7J7M3E0_9MAGN</name>
<dbReference type="GO" id="GO:0005737">
    <property type="term" value="C:cytoplasm"/>
    <property type="evidence" value="ECO:0007669"/>
    <property type="project" value="UniProtKB-SubCell"/>
</dbReference>
<protein>
    <recommendedName>
        <fullName evidence="8">Endonuclease V</fullName>
    </recommendedName>
</protein>
<dbReference type="CDD" id="cd06559">
    <property type="entry name" value="Endonuclease_V"/>
    <property type="match status" value="1"/>
</dbReference>
<accession>A0A7J7M3E0</accession>
<sequence>METSATTDEQQQINDWIEAQELLKRRLILEDDFSWGLDVEKLRYVGGVDLSFSKDDPSIACAALIVLDTITLKVVYQDFSIVRLHIPYIPGFLAFREAPVLLELLQTMKCNTAAHHLYPQLLMVDGNGFGLACHLGVLADLPTIGIGKNLHHVDGLTQSGARQSLKAQNDCTKNLVILTGNSGNIWGAAMRSTECSLKPIYISTGHRISLNTAINVVKLLCKHRVPEPIRQADIRSREFLQKHPTVINSNLPVKR</sequence>
<dbReference type="AlphaFoldDB" id="A0A7J7M3E0"/>
<keyword evidence="2" id="KW-0963">Cytoplasm</keyword>
<evidence type="ECO:0000313" key="7">
    <source>
        <dbReference type="Proteomes" id="UP000541444"/>
    </source>
</evidence>
<evidence type="ECO:0000256" key="5">
    <source>
        <dbReference type="ARBA" id="ARBA00022801"/>
    </source>
</evidence>
<reference evidence="6 7" key="1">
    <citation type="journal article" date="2020" name="IScience">
        <title>Genome Sequencing of the Endangered Kingdonia uniflora (Circaeasteraceae, Ranunculales) Reveals Potential Mechanisms of Evolutionary Specialization.</title>
        <authorList>
            <person name="Sun Y."/>
            <person name="Deng T."/>
            <person name="Zhang A."/>
            <person name="Moore M.J."/>
            <person name="Landis J.B."/>
            <person name="Lin N."/>
            <person name="Zhang H."/>
            <person name="Zhang X."/>
            <person name="Huang J."/>
            <person name="Zhang X."/>
            <person name="Sun H."/>
            <person name="Wang H."/>
        </authorList>
    </citation>
    <scope>NUCLEOTIDE SEQUENCE [LARGE SCALE GENOMIC DNA]</scope>
    <source>
        <strain evidence="6">TB1705</strain>
        <tissue evidence="6">Leaf</tissue>
    </source>
</reference>
<comment type="subcellular location">
    <subcellularLocation>
        <location evidence="1">Cytoplasm</location>
    </subcellularLocation>
</comment>
<dbReference type="Proteomes" id="UP000541444">
    <property type="component" value="Unassembled WGS sequence"/>
</dbReference>
<dbReference type="InterPro" id="IPR007581">
    <property type="entry name" value="Endonuclease-V"/>
</dbReference>
<evidence type="ECO:0008006" key="8">
    <source>
        <dbReference type="Google" id="ProtNLM"/>
    </source>
</evidence>